<gene>
    <name evidence="2" type="ORF">Vretifemale_3527</name>
</gene>
<feature type="transmembrane region" description="Helical" evidence="1">
    <location>
        <begin position="21"/>
        <end position="40"/>
    </location>
</feature>
<keyword evidence="3" id="KW-1185">Reference proteome</keyword>
<keyword evidence="1" id="KW-1133">Transmembrane helix</keyword>
<evidence type="ECO:0000256" key="1">
    <source>
        <dbReference type="SAM" id="Phobius"/>
    </source>
</evidence>
<accession>A0A8J4C2J7</accession>
<sequence length="382" mass="40598">ANSSRNLQTKSQTLRQLGQRLVLLALAFASTLGRLGANLLEVLLQSSQILTGLRELTLLHTLTDIPVHERTLSIHQIELVVQAAEDLANSSAVGDHANCALHLGQISTWHNGGRLVVDAALKAGRAPVDELNGALRLDGGHGRVDVLWHHIAAVHQAAGHVLAVARVALDHHRGRLKSSVGDLSDRQLLMVSLLGRDDRGVGAEHKVDAGVWHQVSLELSHIHVEGTIEAQGSRQGADDLSNQAVQVGVGRALDVEAAAANVINSLVVEHDRHIGVLQQGVGRQDGVVWLNNSRRHLGRRVDSEAQLGLLAVVDRQALQQQRAKARASAATNSVENEEALQAGAVVGQLADTVQSEIHNFLADGVVTTGEVVGGILFAGNQL</sequence>
<comment type="caution">
    <text evidence="2">The sequence shown here is derived from an EMBL/GenBank/DDBJ whole genome shotgun (WGS) entry which is preliminary data.</text>
</comment>
<name>A0A8J4C2J7_9CHLO</name>
<feature type="non-terminal residue" evidence="2">
    <location>
        <position position="382"/>
    </location>
</feature>
<dbReference type="OrthoDB" id="69641at2759"/>
<keyword evidence="1" id="KW-0812">Transmembrane</keyword>
<evidence type="ECO:0000313" key="2">
    <source>
        <dbReference type="EMBL" id="GIL73334.1"/>
    </source>
</evidence>
<evidence type="ECO:0000313" key="3">
    <source>
        <dbReference type="Proteomes" id="UP000747110"/>
    </source>
</evidence>
<proteinExistence type="predicted"/>
<organism evidence="2 3">
    <name type="scientific">Volvox reticuliferus</name>
    <dbReference type="NCBI Taxonomy" id="1737510"/>
    <lineage>
        <taxon>Eukaryota</taxon>
        <taxon>Viridiplantae</taxon>
        <taxon>Chlorophyta</taxon>
        <taxon>core chlorophytes</taxon>
        <taxon>Chlorophyceae</taxon>
        <taxon>CS clade</taxon>
        <taxon>Chlamydomonadales</taxon>
        <taxon>Volvocaceae</taxon>
        <taxon>Volvox</taxon>
    </lineage>
</organism>
<feature type="non-terminal residue" evidence="2">
    <location>
        <position position="1"/>
    </location>
</feature>
<dbReference type="AlphaFoldDB" id="A0A8J4C2J7"/>
<dbReference type="Proteomes" id="UP000747110">
    <property type="component" value="Unassembled WGS sequence"/>
</dbReference>
<reference evidence="2" key="1">
    <citation type="journal article" date="2021" name="Proc. Natl. Acad. Sci. U.S.A.">
        <title>Three genomes in the algal genus Volvox reveal the fate of a haploid sex-determining region after a transition to homothallism.</title>
        <authorList>
            <person name="Yamamoto K."/>
            <person name="Hamaji T."/>
            <person name="Kawai-Toyooka H."/>
            <person name="Matsuzaki R."/>
            <person name="Takahashi F."/>
            <person name="Nishimura Y."/>
            <person name="Kawachi M."/>
            <person name="Noguchi H."/>
            <person name="Minakuchi Y."/>
            <person name="Umen J.G."/>
            <person name="Toyoda A."/>
            <person name="Nozaki H."/>
        </authorList>
    </citation>
    <scope>NUCLEOTIDE SEQUENCE</scope>
    <source>
        <strain evidence="2">NIES-3786</strain>
    </source>
</reference>
<keyword evidence="1" id="KW-0472">Membrane</keyword>
<protein>
    <submittedName>
        <fullName evidence="2">Uncharacterized protein</fullName>
    </submittedName>
</protein>
<dbReference type="EMBL" id="BNCP01000004">
    <property type="protein sequence ID" value="GIL73334.1"/>
    <property type="molecule type" value="Genomic_DNA"/>
</dbReference>